<gene>
    <name evidence="1" type="ORF">CR201_G0033505</name>
</gene>
<evidence type="ECO:0000313" key="1">
    <source>
        <dbReference type="EMBL" id="PNJ34204.1"/>
    </source>
</evidence>
<comment type="caution">
    <text evidence="1">The sequence shown here is derived from an EMBL/GenBank/DDBJ whole genome shotgun (WGS) entry which is preliminary data.</text>
</comment>
<dbReference type="EMBL" id="NDHI03003489">
    <property type="protein sequence ID" value="PNJ34204.1"/>
    <property type="molecule type" value="Genomic_DNA"/>
</dbReference>
<organism evidence="1">
    <name type="scientific">Pongo abelii</name>
    <name type="common">Sumatran orangutan</name>
    <name type="synonym">Pongo pygmaeus abelii</name>
    <dbReference type="NCBI Taxonomy" id="9601"/>
    <lineage>
        <taxon>Eukaryota</taxon>
        <taxon>Metazoa</taxon>
        <taxon>Chordata</taxon>
        <taxon>Craniata</taxon>
        <taxon>Vertebrata</taxon>
        <taxon>Euteleostomi</taxon>
        <taxon>Mammalia</taxon>
        <taxon>Eutheria</taxon>
        <taxon>Euarchontoglires</taxon>
        <taxon>Primates</taxon>
        <taxon>Haplorrhini</taxon>
        <taxon>Catarrhini</taxon>
        <taxon>Hominidae</taxon>
        <taxon>Pongo</taxon>
    </lineage>
</organism>
<protein>
    <submittedName>
        <fullName evidence="1">PIGS isoform 12</fullName>
    </submittedName>
</protein>
<reference evidence="1" key="1">
    <citation type="submission" date="2017-12" db="EMBL/GenBank/DDBJ databases">
        <title>High-resolution comparative analysis of great ape genomes.</title>
        <authorList>
            <person name="Pollen A."/>
            <person name="Hastie A."/>
            <person name="Hormozdiari F."/>
            <person name="Dougherty M."/>
            <person name="Liu R."/>
            <person name="Chaisson M."/>
            <person name="Hoppe E."/>
            <person name="Hill C."/>
            <person name="Pang A."/>
            <person name="Hillier L."/>
            <person name="Baker C."/>
            <person name="Armstrong J."/>
            <person name="Shendure J."/>
            <person name="Paten B."/>
            <person name="Wilson R."/>
            <person name="Chao H."/>
            <person name="Schneider V."/>
            <person name="Ventura M."/>
            <person name="Kronenberg Z."/>
            <person name="Murali S."/>
            <person name="Gordon D."/>
            <person name="Cantsilieris S."/>
            <person name="Munson K."/>
            <person name="Nelson B."/>
            <person name="Raja A."/>
            <person name="Underwood J."/>
            <person name="Diekhans M."/>
            <person name="Fiddes I."/>
            <person name="Haussler D."/>
            <person name="Eichler E."/>
        </authorList>
    </citation>
    <scope>NUCLEOTIDE SEQUENCE [LARGE SCALE GENOMIC DNA]</scope>
    <source>
        <strain evidence="1">Susie</strain>
    </source>
</reference>
<proteinExistence type="predicted"/>
<sequence>MAAAGAAATDLGAVGFGGGPGQARRPLLRCGGHRAGATALVEDHGDLPGLVALFPDQWAECPAGETAVREGRGTAPRQGGDSVTALMLLPVAPPHGACHCRVYAGVSAPGRPGEAALHRCA</sequence>
<accession>A0A2J8TMJ4</accession>
<dbReference type="AlphaFoldDB" id="A0A2J8TMJ4"/>
<name>A0A2J8TMJ4_PONAB</name>